<name>A0A6A0H1C8_HYAAZ</name>
<proteinExistence type="predicted"/>
<accession>A0A6A0H1C8</accession>
<feature type="region of interest" description="Disordered" evidence="1">
    <location>
        <begin position="256"/>
        <end position="277"/>
    </location>
</feature>
<dbReference type="AlphaFoldDB" id="A0A6A0H1C8"/>
<protein>
    <submittedName>
        <fullName evidence="2">Uncharacterized protein</fullName>
    </submittedName>
</protein>
<feature type="region of interest" description="Disordered" evidence="1">
    <location>
        <begin position="83"/>
        <end position="169"/>
    </location>
</feature>
<reference evidence="2" key="3">
    <citation type="submission" date="2019-06" db="EMBL/GenBank/DDBJ databases">
        <authorList>
            <person name="Poynton C."/>
            <person name="Hasenbein S."/>
            <person name="Benoit J.B."/>
            <person name="Sepulveda M.S."/>
            <person name="Poelchau M.F."/>
            <person name="Murali S.C."/>
            <person name="Chen S."/>
            <person name="Glastad K.M."/>
            <person name="Werren J.H."/>
            <person name="Vineis J.H."/>
            <person name="Bowen J.L."/>
            <person name="Friedrich M."/>
            <person name="Jones J."/>
            <person name="Robertson H.M."/>
            <person name="Feyereisen R."/>
            <person name="Mechler-Hickson A."/>
            <person name="Mathers N."/>
            <person name="Lee C.E."/>
            <person name="Colbourne J.K."/>
            <person name="Biales A."/>
            <person name="Johnston J.S."/>
            <person name="Wellborn G.A."/>
            <person name="Rosendale A.J."/>
            <person name="Cridge A.G."/>
            <person name="Munoz-Torres M.C."/>
            <person name="Bain P.A."/>
            <person name="Manny A.R."/>
            <person name="Major K.M."/>
            <person name="Lambert F.N."/>
            <person name="Vulpe C.D."/>
            <person name="Tuck P."/>
            <person name="Blalock B.J."/>
            <person name="Lin Y.-Y."/>
            <person name="Smith M.E."/>
            <person name="Ochoa-Acuna H."/>
            <person name="Chen M.-J.M."/>
            <person name="Childers C.P."/>
            <person name="Qu J."/>
            <person name="Dugan S."/>
            <person name="Lee S.L."/>
            <person name="Chao H."/>
            <person name="Dinh H."/>
            <person name="Han Y."/>
            <person name="Doddapaneni H."/>
            <person name="Worley K.C."/>
            <person name="Muzny D.M."/>
            <person name="Gibbs R.A."/>
            <person name="Richards S."/>
        </authorList>
    </citation>
    <scope>NUCLEOTIDE SEQUENCE</scope>
    <source>
        <strain evidence="2">HAZT.00-mixed</strain>
        <tissue evidence="2">Whole organism</tissue>
    </source>
</reference>
<organism evidence="2">
    <name type="scientific">Hyalella azteca</name>
    <name type="common">Amphipod</name>
    <dbReference type="NCBI Taxonomy" id="294128"/>
    <lineage>
        <taxon>Eukaryota</taxon>
        <taxon>Metazoa</taxon>
        <taxon>Ecdysozoa</taxon>
        <taxon>Arthropoda</taxon>
        <taxon>Crustacea</taxon>
        <taxon>Multicrustacea</taxon>
        <taxon>Malacostraca</taxon>
        <taxon>Eumalacostraca</taxon>
        <taxon>Peracarida</taxon>
        <taxon>Amphipoda</taxon>
        <taxon>Senticaudata</taxon>
        <taxon>Talitrida</taxon>
        <taxon>Talitroidea</taxon>
        <taxon>Hyalellidae</taxon>
        <taxon>Hyalella</taxon>
    </lineage>
</organism>
<feature type="compositionally biased region" description="Acidic residues" evidence="1">
    <location>
        <begin position="157"/>
        <end position="169"/>
    </location>
</feature>
<dbReference type="Proteomes" id="UP000711488">
    <property type="component" value="Unassembled WGS sequence"/>
</dbReference>
<reference evidence="2" key="2">
    <citation type="journal article" date="2018" name="Environ. Sci. Technol.">
        <title>The Toxicogenome of Hyalella azteca: A Model for Sediment Ecotoxicology and Evolutionary Toxicology.</title>
        <authorList>
            <person name="Poynton H.C."/>
            <person name="Hasenbein S."/>
            <person name="Benoit J.B."/>
            <person name="Sepulveda M.S."/>
            <person name="Poelchau M.F."/>
            <person name="Hughes D.S.T."/>
            <person name="Murali S.C."/>
            <person name="Chen S."/>
            <person name="Glastad K.M."/>
            <person name="Goodisman M.A.D."/>
            <person name="Werren J.H."/>
            <person name="Vineis J.H."/>
            <person name="Bowen J.L."/>
            <person name="Friedrich M."/>
            <person name="Jones J."/>
            <person name="Robertson H.M."/>
            <person name="Feyereisen R."/>
            <person name="Mechler-Hickson A."/>
            <person name="Mathers N."/>
            <person name="Lee C.E."/>
            <person name="Colbourne J.K."/>
            <person name="Biales A."/>
            <person name="Johnston J.S."/>
            <person name="Wellborn G.A."/>
            <person name="Rosendale A.J."/>
            <person name="Cridge A.G."/>
            <person name="Munoz-Torres M.C."/>
            <person name="Bain P.A."/>
            <person name="Manny A.R."/>
            <person name="Major K.M."/>
            <person name="Lambert F.N."/>
            <person name="Vulpe C.D."/>
            <person name="Tuck P."/>
            <person name="Blalock B.J."/>
            <person name="Lin Y.Y."/>
            <person name="Smith M.E."/>
            <person name="Ochoa-Acuna H."/>
            <person name="Chen M.M."/>
            <person name="Childers C.P."/>
            <person name="Qu J."/>
            <person name="Dugan S."/>
            <person name="Lee S.L."/>
            <person name="Chao H."/>
            <person name="Dinh H."/>
            <person name="Han Y."/>
            <person name="Doddapaneni H."/>
            <person name="Worley K.C."/>
            <person name="Muzny D.M."/>
            <person name="Gibbs R.A."/>
            <person name="Richards S."/>
        </authorList>
    </citation>
    <scope>NUCLEOTIDE SEQUENCE</scope>
    <source>
        <strain evidence="2">HAZT.00-mixed</strain>
        <tissue evidence="2">Whole organism</tissue>
    </source>
</reference>
<gene>
    <name evidence="2" type="ORF">HAZT_HAZT010150</name>
</gene>
<sequence>MKLTTKTSLFYILYYHRSSTYTMSSFVIHDFSILCPNSWKNTIRTMLASNATKAMCSILICMSRYQNVCHYSSFFSQILKPTSTSPTQQEIRRSHSSGGGSPSPVPSKPGSIRSSSLGIPQKTSSHVRFQADYRASSSSSIEKQSIPTIRHPKDGDSSESETENTTNDDDGQLCQKFLLLIDQPSIDVKRHLSIKDIGVILDRLSSKIVDVERLDRESEEDDCFNWTIKAMIRGDSLRELGVLYGGHYYTICEHPAYTGTNDEEEEEEDKEDEENPV</sequence>
<evidence type="ECO:0000256" key="1">
    <source>
        <dbReference type="SAM" id="MobiDB-lite"/>
    </source>
</evidence>
<feature type="compositionally biased region" description="Acidic residues" evidence="1">
    <location>
        <begin position="261"/>
        <end position="277"/>
    </location>
</feature>
<evidence type="ECO:0000313" key="2">
    <source>
        <dbReference type="EMBL" id="KAA0196076.1"/>
    </source>
</evidence>
<dbReference type="EMBL" id="JQDR03009153">
    <property type="protein sequence ID" value="KAA0196076.1"/>
    <property type="molecule type" value="Genomic_DNA"/>
</dbReference>
<comment type="caution">
    <text evidence="2">The sequence shown here is derived from an EMBL/GenBank/DDBJ whole genome shotgun (WGS) entry which is preliminary data.</text>
</comment>
<reference evidence="2" key="1">
    <citation type="submission" date="2014-08" db="EMBL/GenBank/DDBJ databases">
        <authorList>
            <person name="Murali S."/>
            <person name="Richards S."/>
            <person name="Bandaranaike D."/>
            <person name="Bellair M."/>
            <person name="Blankenburg K."/>
            <person name="Chao H."/>
            <person name="Dinh H."/>
            <person name="Doddapaneni H."/>
            <person name="Dugan-Rocha S."/>
            <person name="Elkadiri S."/>
            <person name="Gnanaolivu R."/>
            <person name="Hughes D."/>
            <person name="Lee S."/>
            <person name="Li M."/>
            <person name="Ming W."/>
            <person name="Munidasa M."/>
            <person name="Muniz J."/>
            <person name="Nguyen L."/>
            <person name="Osuji N."/>
            <person name="Pu L.-L."/>
            <person name="Puazo M."/>
            <person name="Skinner E."/>
            <person name="Qu C."/>
            <person name="Quiroz J."/>
            <person name="Raj R."/>
            <person name="Weissenberger G."/>
            <person name="Xin Y."/>
            <person name="Zou X."/>
            <person name="Han Y."/>
            <person name="Worley K."/>
            <person name="Muzny D."/>
            <person name="Gibbs R."/>
        </authorList>
    </citation>
    <scope>NUCLEOTIDE SEQUENCE</scope>
    <source>
        <strain evidence="2">HAZT.00-mixed</strain>
        <tissue evidence="2">Whole organism</tissue>
    </source>
</reference>
<feature type="compositionally biased region" description="Polar residues" evidence="1">
    <location>
        <begin position="112"/>
        <end position="127"/>
    </location>
</feature>